<organism evidence="1 2">
    <name type="scientific">Strongylus vulgaris</name>
    <name type="common">Blood worm</name>
    <dbReference type="NCBI Taxonomy" id="40348"/>
    <lineage>
        <taxon>Eukaryota</taxon>
        <taxon>Metazoa</taxon>
        <taxon>Ecdysozoa</taxon>
        <taxon>Nematoda</taxon>
        <taxon>Chromadorea</taxon>
        <taxon>Rhabditida</taxon>
        <taxon>Rhabditina</taxon>
        <taxon>Rhabditomorpha</taxon>
        <taxon>Strongyloidea</taxon>
        <taxon>Strongylidae</taxon>
        <taxon>Strongylus</taxon>
    </lineage>
</organism>
<gene>
    <name evidence="1" type="ORF">SVUK_LOCUS17787</name>
</gene>
<dbReference type="Proteomes" id="UP000270094">
    <property type="component" value="Unassembled WGS sequence"/>
</dbReference>
<keyword evidence="2" id="KW-1185">Reference proteome</keyword>
<dbReference type="EMBL" id="UYYB01119410">
    <property type="protein sequence ID" value="VDM82789.1"/>
    <property type="molecule type" value="Genomic_DNA"/>
</dbReference>
<accession>A0A3P7JS34</accession>
<evidence type="ECO:0000313" key="1">
    <source>
        <dbReference type="EMBL" id="VDM82789.1"/>
    </source>
</evidence>
<dbReference type="OrthoDB" id="5866020at2759"/>
<name>A0A3P7JS34_STRVU</name>
<proteinExistence type="predicted"/>
<evidence type="ECO:0000313" key="2">
    <source>
        <dbReference type="Proteomes" id="UP000270094"/>
    </source>
</evidence>
<dbReference type="AlphaFoldDB" id="A0A3P7JS34"/>
<protein>
    <submittedName>
        <fullName evidence="1">Uncharacterized protein</fullName>
    </submittedName>
</protein>
<sequence>MELSTIAGRPSYVYLGRSMNMENDLKEDLTRGEEQLGAAFDPKFRYEINVPSRDTAVYVSKAKHRLAGQIMRRADDRWTLTTLEWIPCEAKRSRGATDQMG</sequence>
<reference evidence="1 2" key="1">
    <citation type="submission" date="2018-11" db="EMBL/GenBank/DDBJ databases">
        <authorList>
            <consortium name="Pathogen Informatics"/>
        </authorList>
    </citation>
    <scope>NUCLEOTIDE SEQUENCE [LARGE SCALE GENOMIC DNA]</scope>
</reference>